<keyword evidence="2" id="KW-1185">Reference proteome</keyword>
<comment type="caution">
    <text evidence="1">The sequence shown here is derived from an EMBL/GenBank/DDBJ whole genome shotgun (WGS) entry which is preliminary data.</text>
</comment>
<sequence>MHLIPLSAANEEICKLLKATKVPYILIYKRSEGEVARFACPPSKMQLLIDALHEHASPLNDDLLPMSLSEEPTIEPLMEDDSIESTLMKGSEMMDALMP</sequence>
<name>A0AAD9DCF1_9STRA</name>
<evidence type="ECO:0000313" key="2">
    <source>
        <dbReference type="Proteomes" id="UP001224775"/>
    </source>
</evidence>
<proteinExistence type="predicted"/>
<dbReference type="EMBL" id="JATAAI010000015">
    <property type="protein sequence ID" value="KAK1740819.1"/>
    <property type="molecule type" value="Genomic_DNA"/>
</dbReference>
<accession>A0AAD9DCF1</accession>
<organism evidence="1 2">
    <name type="scientific">Skeletonema marinoi</name>
    <dbReference type="NCBI Taxonomy" id="267567"/>
    <lineage>
        <taxon>Eukaryota</taxon>
        <taxon>Sar</taxon>
        <taxon>Stramenopiles</taxon>
        <taxon>Ochrophyta</taxon>
        <taxon>Bacillariophyta</taxon>
        <taxon>Coscinodiscophyceae</taxon>
        <taxon>Thalassiosirophycidae</taxon>
        <taxon>Thalassiosirales</taxon>
        <taxon>Skeletonemataceae</taxon>
        <taxon>Skeletonema</taxon>
        <taxon>Skeletonema marinoi-dohrnii complex</taxon>
    </lineage>
</organism>
<gene>
    <name evidence="1" type="ORF">QTG54_008914</name>
</gene>
<reference evidence="1" key="1">
    <citation type="submission" date="2023-06" db="EMBL/GenBank/DDBJ databases">
        <title>Survivors Of The Sea: Transcriptome response of Skeletonema marinoi to long-term dormancy.</title>
        <authorList>
            <person name="Pinder M.I.M."/>
            <person name="Kourtchenko O."/>
            <person name="Robertson E.K."/>
            <person name="Larsson T."/>
            <person name="Maumus F."/>
            <person name="Osuna-Cruz C.M."/>
            <person name="Vancaester E."/>
            <person name="Stenow R."/>
            <person name="Vandepoele K."/>
            <person name="Ploug H."/>
            <person name="Bruchert V."/>
            <person name="Godhe A."/>
            <person name="Topel M."/>
        </authorList>
    </citation>
    <scope>NUCLEOTIDE SEQUENCE</scope>
    <source>
        <strain evidence="1">R05AC</strain>
    </source>
</reference>
<evidence type="ECO:0008006" key="3">
    <source>
        <dbReference type="Google" id="ProtNLM"/>
    </source>
</evidence>
<evidence type="ECO:0000313" key="1">
    <source>
        <dbReference type="EMBL" id="KAK1740819.1"/>
    </source>
</evidence>
<dbReference type="AlphaFoldDB" id="A0AAD9DCF1"/>
<dbReference type="Proteomes" id="UP001224775">
    <property type="component" value="Unassembled WGS sequence"/>
</dbReference>
<protein>
    <recommendedName>
        <fullName evidence="3">Thioredoxin domain-containing protein</fullName>
    </recommendedName>
</protein>